<dbReference type="InterPro" id="IPR051918">
    <property type="entry name" value="STPP_CPPED1"/>
</dbReference>
<name>A0A0M2PRL1_PROHO</name>
<proteinExistence type="predicted"/>
<dbReference type="Gene3D" id="3.60.21.10">
    <property type="match status" value="1"/>
</dbReference>
<dbReference type="PANTHER" id="PTHR43143">
    <property type="entry name" value="METALLOPHOSPHOESTERASE, CALCINEURIN SUPERFAMILY"/>
    <property type="match status" value="1"/>
</dbReference>
<feature type="domain" description="Calcineurin-like phosphoesterase" evidence="2">
    <location>
        <begin position="73"/>
        <end position="366"/>
    </location>
</feature>
<evidence type="ECO:0000259" key="2">
    <source>
        <dbReference type="Pfam" id="PF00149"/>
    </source>
</evidence>
<dbReference type="RefSeq" id="WP_017712687.1">
    <property type="nucleotide sequence ID" value="NZ_KB235937.1"/>
</dbReference>
<dbReference type="InterPro" id="IPR004843">
    <property type="entry name" value="Calcineurin-like_PHP"/>
</dbReference>
<dbReference type="GO" id="GO:0016787">
    <property type="term" value="F:hydrolase activity"/>
    <property type="evidence" value="ECO:0007669"/>
    <property type="project" value="InterPro"/>
</dbReference>
<dbReference type="SUPFAM" id="SSF56300">
    <property type="entry name" value="Metallo-dependent phosphatases"/>
    <property type="match status" value="1"/>
</dbReference>
<evidence type="ECO:0000313" key="3">
    <source>
        <dbReference type="EMBL" id="KKI99180.1"/>
    </source>
</evidence>
<reference evidence="3" key="1">
    <citation type="submission" date="2012-04" db="EMBL/GenBank/DDBJ databases">
        <authorList>
            <person name="Borisov I.G."/>
            <person name="Ivanikova N.V."/>
            <person name="Pinevich A.V."/>
        </authorList>
    </citation>
    <scope>NUCLEOTIDE SEQUENCE</scope>
    <source>
        <strain evidence="3">CALU 1027</strain>
    </source>
</reference>
<dbReference type="InterPro" id="IPR029052">
    <property type="entry name" value="Metallo-depent_PP-like"/>
</dbReference>
<dbReference type="eggNOG" id="COG1409">
    <property type="taxonomic scope" value="Bacteria"/>
</dbReference>
<evidence type="ECO:0000256" key="1">
    <source>
        <dbReference type="SAM" id="MobiDB-lite"/>
    </source>
</evidence>
<dbReference type="OrthoDB" id="500534at2"/>
<dbReference type="STRING" id="317619.GCA_000332315_02289"/>
<evidence type="ECO:0000313" key="4">
    <source>
        <dbReference type="Proteomes" id="UP000034681"/>
    </source>
</evidence>
<feature type="region of interest" description="Disordered" evidence="1">
    <location>
        <begin position="395"/>
        <end position="426"/>
    </location>
</feature>
<dbReference type="EMBL" id="AJTX02000006">
    <property type="protein sequence ID" value="KKI99180.1"/>
    <property type="molecule type" value="Genomic_DNA"/>
</dbReference>
<keyword evidence="4" id="KW-1185">Reference proteome</keyword>
<accession>A0A0M2PRL1</accession>
<dbReference type="Pfam" id="PF00149">
    <property type="entry name" value="Metallophos"/>
    <property type="match status" value="1"/>
</dbReference>
<dbReference type="Proteomes" id="UP000034681">
    <property type="component" value="Unassembled WGS sequence"/>
</dbReference>
<dbReference type="AlphaFoldDB" id="A0A0M2PRL1"/>
<gene>
    <name evidence="3" type="ORF">PROH_15605</name>
</gene>
<feature type="compositionally biased region" description="Low complexity" evidence="1">
    <location>
        <begin position="46"/>
        <end position="60"/>
    </location>
</feature>
<organism evidence="3 4">
    <name type="scientific">Prochlorothrix hollandica PCC 9006 = CALU 1027</name>
    <dbReference type="NCBI Taxonomy" id="317619"/>
    <lineage>
        <taxon>Bacteria</taxon>
        <taxon>Bacillati</taxon>
        <taxon>Cyanobacteriota</taxon>
        <taxon>Cyanophyceae</taxon>
        <taxon>Prochlorotrichales</taxon>
        <taxon>Prochlorotrichaceae</taxon>
        <taxon>Prochlorothrix</taxon>
    </lineage>
</organism>
<feature type="region of interest" description="Disordered" evidence="1">
    <location>
        <begin position="41"/>
        <end position="68"/>
    </location>
</feature>
<dbReference type="PANTHER" id="PTHR43143:SF1">
    <property type="entry name" value="SERINE_THREONINE-PROTEIN PHOSPHATASE CPPED1"/>
    <property type="match status" value="1"/>
</dbReference>
<sequence>MRPFTDPPIPVKIAKMKQRVCWQHPWLQAQGIDQTRLVLDYPRQDSGSPGASPSASPGAADRTDQPSQSQGFSFLVIGDTGWGPREDCYPQRHIAEVMLPHLPEVDFILHTGDVVYTLGSKEYYPSNFIQPYREWLVGGEQPERIAYDQMRFRVPFFPSLGNHDYCHMPTLAGIAVQGVYALGRFLGLRVRKNIGWQGSGQGDVYARAFMDYLQSHPTLEALQAHVQQHYTAETDTGRCLRYRPGEFTRIPNRYYSFSRGGIEFFALDSTTLNQWDPEAVDALPDREQRQWLRDRLIQSWQNSQVRGRILFFHHPPYVTEATKWKRTEAYAMRHSLRWVLDGVVAAVPDRGDRPVVDGVFSGHAHCLEYLQTGDTGHGDAHLSWWVCGGSGCSTRRQRQEGAGLPEWPDTEGTGGGPRSPDAPNPEVARSRLYVGKAGQGADRRERYSFLRVDVEPGSPLRWRVRPFASHWHQGRWWDEELDPVVMDSVDVNSGILGP</sequence>
<protein>
    <recommendedName>
        <fullName evidence="2">Calcineurin-like phosphoesterase domain-containing protein</fullName>
    </recommendedName>
</protein>
<comment type="caution">
    <text evidence="3">The sequence shown here is derived from an EMBL/GenBank/DDBJ whole genome shotgun (WGS) entry which is preliminary data.</text>
</comment>